<organism evidence="1 2">
    <name type="scientific">Dermacentor silvarum</name>
    <name type="common">Tick</name>
    <dbReference type="NCBI Taxonomy" id="543639"/>
    <lineage>
        <taxon>Eukaryota</taxon>
        <taxon>Metazoa</taxon>
        <taxon>Ecdysozoa</taxon>
        <taxon>Arthropoda</taxon>
        <taxon>Chelicerata</taxon>
        <taxon>Arachnida</taxon>
        <taxon>Acari</taxon>
        <taxon>Parasitiformes</taxon>
        <taxon>Ixodida</taxon>
        <taxon>Ixodoidea</taxon>
        <taxon>Ixodidae</taxon>
        <taxon>Rhipicephalinae</taxon>
        <taxon>Dermacentor</taxon>
    </lineage>
</organism>
<dbReference type="Proteomes" id="UP000821865">
    <property type="component" value="Chromosome 5"/>
</dbReference>
<accession>A0ACB8CR91</accession>
<proteinExistence type="predicted"/>
<dbReference type="EMBL" id="CM023474">
    <property type="protein sequence ID" value="KAH7949537.1"/>
    <property type="molecule type" value="Genomic_DNA"/>
</dbReference>
<reference evidence="1" key="1">
    <citation type="submission" date="2020-05" db="EMBL/GenBank/DDBJ databases">
        <title>Large-scale comparative analyses of tick genomes elucidate their genetic diversity and vector capacities.</title>
        <authorList>
            <person name="Jia N."/>
            <person name="Wang J."/>
            <person name="Shi W."/>
            <person name="Du L."/>
            <person name="Sun Y."/>
            <person name="Zhan W."/>
            <person name="Jiang J."/>
            <person name="Wang Q."/>
            <person name="Zhang B."/>
            <person name="Ji P."/>
            <person name="Sakyi L.B."/>
            <person name="Cui X."/>
            <person name="Yuan T."/>
            <person name="Jiang B."/>
            <person name="Yang W."/>
            <person name="Lam T.T.-Y."/>
            <person name="Chang Q."/>
            <person name="Ding S."/>
            <person name="Wang X."/>
            <person name="Zhu J."/>
            <person name="Ruan X."/>
            <person name="Zhao L."/>
            <person name="Wei J."/>
            <person name="Que T."/>
            <person name="Du C."/>
            <person name="Cheng J."/>
            <person name="Dai P."/>
            <person name="Han X."/>
            <person name="Huang E."/>
            <person name="Gao Y."/>
            <person name="Liu J."/>
            <person name="Shao H."/>
            <person name="Ye R."/>
            <person name="Li L."/>
            <person name="Wei W."/>
            <person name="Wang X."/>
            <person name="Wang C."/>
            <person name="Yang T."/>
            <person name="Huo Q."/>
            <person name="Li W."/>
            <person name="Guo W."/>
            <person name="Chen H."/>
            <person name="Zhou L."/>
            <person name="Ni X."/>
            <person name="Tian J."/>
            <person name="Zhou Y."/>
            <person name="Sheng Y."/>
            <person name="Liu T."/>
            <person name="Pan Y."/>
            <person name="Xia L."/>
            <person name="Li J."/>
            <person name="Zhao F."/>
            <person name="Cao W."/>
        </authorList>
    </citation>
    <scope>NUCLEOTIDE SEQUENCE</scope>
    <source>
        <strain evidence="1">Dsil-2018</strain>
    </source>
</reference>
<comment type="caution">
    <text evidence="1">The sequence shown here is derived from an EMBL/GenBank/DDBJ whole genome shotgun (WGS) entry which is preliminary data.</text>
</comment>
<evidence type="ECO:0000313" key="2">
    <source>
        <dbReference type="Proteomes" id="UP000821865"/>
    </source>
</evidence>
<name>A0ACB8CR91_DERSI</name>
<keyword evidence="2" id="KW-1185">Reference proteome</keyword>
<sequence length="130" mass="13570">MPCTYVTAGNSGIPVYHVGGPPGERQNEEETAVGEHKSISLAKGRAQSVRPARKHSVRSGAVCGWHVSDAPISTPTVPISESAALISCQAIKAVGGDESRLGTVASARIQLASCRPCALRPREKTALAER</sequence>
<gene>
    <name evidence="1" type="ORF">HPB49_012107</name>
</gene>
<protein>
    <submittedName>
        <fullName evidence="1">Uncharacterized protein</fullName>
    </submittedName>
</protein>
<evidence type="ECO:0000313" key="1">
    <source>
        <dbReference type="EMBL" id="KAH7949537.1"/>
    </source>
</evidence>